<sequence>MSAETNASLPWVIDAPRHAYKHSQDRGAPGYSLQFVAIRQRDQKRWHLRVVVECRFLRAPTAHESSAALKELCRAIDFGTLDLLDDTLTEVFIHATGPSRESDVLSVLDCSSLAMAPTPTRRLVVWDQLQVVARLPALATYTVRLPGQEQLYVLKFIERELYIVQDTPALESELRVLERVGGEDHIVRLVAAVVSDNPYSSTPAGTVDGADADSKATSCSALRGLLVEYHWGGTLEALCTTVAALHEYGFTHMDIKPSNMFIGENGDLVLIDVGGAGGFTREWLSPHLQAVEENAEPLDAPLEDRKRNDMWAVGKP</sequence>
<comment type="caution">
    <text evidence="3">The sequence shown here is derived from an EMBL/GenBank/DDBJ whole genome shotgun (WGS) entry which is preliminary data.</text>
</comment>
<organism evidence="3 4">
    <name type="scientific">Sporothrix bragantina</name>
    <dbReference type="NCBI Taxonomy" id="671064"/>
    <lineage>
        <taxon>Eukaryota</taxon>
        <taxon>Fungi</taxon>
        <taxon>Dikarya</taxon>
        <taxon>Ascomycota</taxon>
        <taxon>Pezizomycotina</taxon>
        <taxon>Sordariomycetes</taxon>
        <taxon>Sordariomycetidae</taxon>
        <taxon>Ophiostomatales</taxon>
        <taxon>Ophiostomataceae</taxon>
        <taxon>Sporothrix</taxon>
    </lineage>
</organism>
<evidence type="ECO:0000256" key="1">
    <source>
        <dbReference type="SAM" id="MobiDB-lite"/>
    </source>
</evidence>
<evidence type="ECO:0000313" key="4">
    <source>
        <dbReference type="Proteomes" id="UP001642406"/>
    </source>
</evidence>
<name>A0ABP0CVE9_9PEZI</name>
<dbReference type="PROSITE" id="PS50011">
    <property type="entry name" value="PROTEIN_KINASE_DOM"/>
    <property type="match status" value="1"/>
</dbReference>
<gene>
    <name evidence="3" type="ORF">SBRCBS47491_009145</name>
</gene>
<reference evidence="3 4" key="1">
    <citation type="submission" date="2024-01" db="EMBL/GenBank/DDBJ databases">
        <authorList>
            <person name="Allen C."/>
            <person name="Tagirdzhanova G."/>
        </authorList>
    </citation>
    <scope>NUCLEOTIDE SEQUENCE [LARGE SCALE GENOMIC DNA]</scope>
</reference>
<dbReference type="EMBL" id="CAWUHC010000135">
    <property type="protein sequence ID" value="CAK7235011.1"/>
    <property type="molecule type" value="Genomic_DNA"/>
</dbReference>
<keyword evidence="4" id="KW-1185">Reference proteome</keyword>
<proteinExistence type="predicted"/>
<dbReference type="Gene3D" id="1.10.510.10">
    <property type="entry name" value="Transferase(Phosphotransferase) domain 1"/>
    <property type="match status" value="1"/>
</dbReference>
<dbReference type="InterPro" id="IPR008271">
    <property type="entry name" value="Ser/Thr_kinase_AS"/>
</dbReference>
<dbReference type="InterPro" id="IPR011009">
    <property type="entry name" value="Kinase-like_dom_sf"/>
</dbReference>
<evidence type="ECO:0000313" key="3">
    <source>
        <dbReference type="EMBL" id="CAK7235011.1"/>
    </source>
</evidence>
<accession>A0ABP0CVE9</accession>
<dbReference type="PROSITE" id="PS00108">
    <property type="entry name" value="PROTEIN_KINASE_ST"/>
    <property type="match status" value="1"/>
</dbReference>
<dbReference type="Gene3D" id="3.30.200.20">
    <property type="entry name" value="Phosphorylase Kinase, domain 1"/>
    <property type="match status" value="1"/>
</dbReference>
<dbReference type="Proteomes" id="UP001642406">
    <property type="component" value="Unassembled WGS sequence"/>
</dbReference>
<dbReference type="SUPFAM" id="SSF56112">
    <property type="entry name" value="Protein kinase-like (PK-like)"/>
    <property type="match status" value="1"/>
</dbReference>
<protein>
    <recommendedName>
        <fullName evidence="2">Protein kinase domain-containing protein</fullName>
    </recommendedName>
</protein>
<dbReference type="InterPro" id="IPR000719">
    <property type="entry name" value="Prot_kinase_dom"/>
</dbReference>
<evidence type="ECO:0000259" key="2">
    <source>
        <dbReference type="PROSITE" id="PS50011"/>
    </source>
</evidence>
<feature type="domain" description="Protein kinase" evidence="2">
    <location>
        <begin position="126"/>
        <end position="316"/>
    </location>
</feature>
<feature type="region of interest" description="Disordered" evidence="1">
    <location>
        <begin position="295"/>
        <end position="316"/>
    </location>
</feature>
<dbReference type="Pfam" id="PF00069">
    <property type="entry name" value="Pkinase"/>
    <property type="match status" value="1"/>
</dbReference>